<gene>
    <name evidence="1" type="ORF">J8A68_003361</name>
</gene>
<organism evidence="1 2">
    <name type="scientific">[Candida] subhashii</name>
    <dbReference type="NCBI Taxonomy" id="561895"/>
    <lineage>
        <taxon>Eukaryota</taxon>
        <taxon>Fungi</taxon>
        <taxon>Dikarya</taxon>
        <taxon>Ascomycota</taxon>
        <taxon>Saccharomycotina</taxon>
        <taxon>Pichiomycetes</taxon>
        <taxon>Debaryomycetaceae</taxon>
        <taxon>Spathaspora</taxon>
    </lineage>
</organism>
<sequence>MFDHISKSIKLSLNSKQDDKYSIFKLHKYAYFGKLELFKQYYNYSNHNKFEWTLNYCIIIGILRNIEFAKYILISSNLMNKKNGRSFVYSDYLISSFINNGEFDKRLNYKQGFLHTDFLALTNKENVLKLIGKDPNLDLLLAYIVTINYKQYDKEDIWNQLNITNQYSEHIKKLVYYYNLPDYDNKYPNYKFAINVFTDLSIFSKFKYNEGDLDLNLFNKKITIKSLKEIYNYNDNSPELASFHYSKIRNIDKYILNHETKLSMGRSTSNSGCGNYSRREILEHVEKAIELYNSGKLINVCISKFVCIDPEYSLQLIKVQHNDKSPFLIFCNYGYNVEYINEYKLINPLYKYVFLYSNILINNTKVYMMKYIGIDDDQDDFIEYNLIQACLVSGNMEHFDQLMSIYKKLNKCYKLIDFENEQFLENNYINIKLDEEELKSQVKFDISYYNNYNYLV</sequence>
<keyword evidence="2" id="KW-1185">Reference proteome</keyword>
<evidence type="ECO:0000313" key="1">
    <source>
        <dbReference type="EMBL" id="KAG7663116.1"/>
    </source>
</evidence>
<name>A0A8J5QM76_9ASCO</name>
<dbReference type="EMBL" id="JAGSYN010000147">
    <property type="protein sequence ID" value="KAG7663116.1"/>
    <property type="molecule type" value="Genomic_DNA"/>
</dbReference>
<protein>
    <submittedName>
        <fullName evidence="1">Uncharacterized protein</fullName>
    </submittedName>
</protein>
<comment type="caution">
    <text evidence="1">The sequence shown here is derived from an EMBL/GenBank/DDBJ whole genome shotgun (WGS) entry which is preliminary data.</text>
</comment>
<dbReference type="AlphaFoldDB" id="A0A8J5QM76"/>
<dbReference type="GeneID" id="73470162"/>
<reference evidence="1 2" key="1">
    <citation type="journal article" date="2021" name="DNA Res.">
        <title>Genome analysis of Candida subhashii reveals its hybrid nature and dual mitochondrial genome conformations.</title>
        <authorList>
            <person name="Mixao V."/>
            <person name="Hegedusova E."/>
            <person name="Saus E."/>
            <person name="Pryszcz L.P."/>
            <person name="Cillingova A."/>
            <person name="Nosek J."/>
            <person name="Gabaldon T."/>
        </authorList>
    </citation>
    <scope>NUCLEOTIDE SEQUENCE [LARGE SCALE GENOMIC DNA]</scope>
    <source>
        <strain evidence="1 2">CBS 10753</strain>
    </source>
</reference>
<dbReference type="Proteomes" id="UP000694255">
    <property type="component" value="Unassembled WGS sequence"/>
</dbReference>
<proteinExistence type="predicted"/>
<dbReference type="RefSeq" id="XP_049263348.1">
    <property type="nucleotide sequence ID" value="XM_049407209.1"/>
</dbReference>
<accession>A0A8J5QM76</accession>
<evidence type="ECO:0000313" key="2">
    <source>
        <dbReference type="Proteomes" id="UP000694255"/>
    </source>
</evidence>